<dbReference type="STRING" id="354355.SAMN05660816_04874"/>
<sequence>MMKPLFLTAFFAAFILSGYAQTSDVEAEAIINLLGVQKKEAIARLVSVSAKDSAAFWKIYDEYQQKNSPVAKNRLQLYEATANSYSKMTDGMADSLAKKYFENRMAMEKSLEEYYKKIKTATDATTAFEFYQAEVYLLTYMRAQIMQKIPTYGEFRAQLKKNE</sequence>
<name>A0A1V9FCE6_9BACT</name>
<keyword evidence="3" id="KW-1185">Reference proteome</keyword>
<keyword evidence="1" id="KW-0732">Signal</keyword>
<dbReference type="OrthoDB" id="667289at2"/>
<gene>
    <name evidence="2" type="ORF">A4H97_21005</name>
</gene>
<protein>
    <recommendedName>
        <fullName evidence="4">DUF4142 domain-containing protein</fullName>
    </recommendedName>
</protein>
<reference evidence="3" key="1">
    <citation type="submission" date="2016-04" db="EMBL/GenBank/DDBJ databases">
        <authorList>
            <person name="Chen L."/>
            <person name="Zhuang W."/>
            <person name="Wang G."/>
        </authorList>
    </citation>
    <scope>NUCLEOTIDE SEQUENCE [LARGE SCALE GENOMIC DNA]</scope>
    <source>
        <strain evidence="3">17621</strain>
    </source>
</reference>
<proteinExistence type="predicted"/>
<evidence type="ECO:0000313" key="2">
    <source>
        <dbReference type="EMBL" id="OQP56063.1"/>
    </source>
</evidence>
<comment type="caution">
    <text evidence="2">The sequence shown here is derived from an EMBL/GenBank/DDBJ whole genome shotgun (WGS) entry which is preliminary data.</text>
</comment>
<accession>A0A1V9FCE6</accession>
<evidence type="ECO:0000313" key="3">
    <source>
        <dbReference type="Proteomes" id="UP000192610"/>
    </source>
</evidence>
<evidence type="ECO:0008006" key="4">
    <source>
        <dbReference type="Google" id="ProtNLM"/>
    </source>
</evidence>
<dbReference type="EMBL" id="LVXG01000002">
    <property type="protein sequence ID" value="OQP56063.1"/>
    <property type="molecule type" value="Genomic_DNA"/>
</dbReference>
<dbReference type="RefSeq" id="WP_133053822.1">
    <property type="nucleotide sequence ID" value="NZ_FOCZ01000010.1"/>
</dbReference>
<evidence type="ECO:0000256" key="1">
    <source>
        <dbReference type="SAM" id="SignalP"/>
    </source>
</evidence>
<organism evidence="2 3">
    <name type="scientific">Niastella yeongjuensis</name>
    <dbReference type="NCBI Taxonomy" id="354355"/>
    <lineage>
        <taxon>Bacteria</taxon>
        <taxon>Pseudomonadati</taxon>
        <taxon>Bacteroidota</taxon>
        <taxon>Chitinophagia</taxon>
        <taxon>Chitinophagales</taxon>
        <taxon>Chitinophagaceae</taxon>
        <taxon>Niastella</taxon>
    </lineage>
</organism>
<feature type="chain" id="PRO_5010698719" description="DUF4142 domain-containing protein" evidence="1">
    <location>
        <begin position="23"/>
        <end position="163"/>
    </location>
</feature>
<dbReference type="Proteomes" id="UP000192610">
    <property type="component" value="Unassembled WGS sequence"/>
</dbReference>
<feature type="signal peptide" evidence="1">
    <location>
        <begin position="1"/>
        <end position="22"/>
    </location>
</feature>
<dbReference type="AlphaFoldDB" id="A0A1V9FCE6"/>